<proteinExistence type="predicted"/>
<evidence type="ECO:0000313" key="1">
    <source>
        <dbReference type="EMBL" id="QDU46427.1"/>
    </source>
</evidence>
<dbReference type="KEGG" id="sdyn:Mal52_49470"/>
<sequence>MHIKTLCSSLKNQNIRESSANTGLSSSGFMVTQFTLVDKPQVAPFL</sequence>
<keyword evidence="2" id="KW-1185">Reference proteome</keyword>
<reference evidence="1 2" key="1">
    <citation type="submission" date="2019-02" db="EMBL/GenBank/DDBJ databases">
        <title>Deep-cultivation of Planctomycetes and their phenomic and genomic characterization uncovers novel biology.</title>
        <authorList>
            <person name="Wiegand S."/>
            <person name="Jogler M."/>
            <person name="Boedeker C."/>
            <person name="Pinto D."/>
            <person name="Vollmers J."/>
            <person name="Rivas-Marin E."/>
            <person name="Kohn T."/>
            <person name="Peeters S.H."/>
            <person name="Heuer A."/>
            <person name="Rast P."/>
            <person name="Oberbeckmann S."/>
            <person name="Bunk B."/>
            <person name="Jeske O."/>
            <person name="Meyerdierks A."/>
            <person name="Storesund J.E."/>
            <person name="Kallscheuer N."/>
            <person name="Luecker S."/>
            <person name="Lage O.M."/>
            <person name="Pohl T."/>
            <person name="Merkel B.J."/>
            <person name="Hornburger P."/>
            <person name="Mueller R.-W."/>
            <person name="Bruemmer F."/>
            <person name="Labrenz M."/>
            <person name="Spormann A.M."/>
            <person name="Op den Camp H."/>
            <person name="Overmann J."/>
            <person name="Amann R."/>
            <person name="Jetten M.S.M."/>
            <person name="Mascher T."/>
            <person name="Medema M.H."/>
            <person name="Devos D.P."/>
            <person name="Kaster A.-K."/>
            <person name="Ovreas L."/>
            <person name="Rohde M."/>
            <person name="Galperin M.Y."/>
            <person name="Jogler C."/>
        </authorList>
    </citation>
    <scope>NUCLEOTIDE SEQUENCE [LARGE SCALE GENOMIC DNA]</scope>
    <source>
        <strain evidence="1 2">Mal52</strain>
    </source>
</reference>
<dbReference type="Proteomes" id="UP000319383">
    <property type="component" value="Chromosome"/>
</dbReference>
<organism evidence="1 2">
    <name type="scientific">Symmachiella dynata</name>
    <dbReference type="NCBI Taxonomy" id="2527995"/>
    <lineage>
        <taxon>Bacteria</taxon>
        <taxon>Pseudomonadati</taxon>
        <taxon>Planctomycetota</taxon>
        <taxon>Planctomycetia</taxon>
        <taxon>Planctomycetales</taxon>
        <taxon>Planctomycetaceae</taxon>
        <taxon>Symmachiella</taxon>
    </lineage>
</organism>
<accession>A0A517ZVB8</accession>
<name>A0A517ZVB8_9PLAN</name>
<dbReference type="AlphaFoldDB" id="A0A517ZVB8"/>
<protein>
    <submittedName>
        <fullName evidence="1">Uncharacterized protein</fullName>
    </submittedName>
</protein>
<evidence type="ECO:0000313" key="2">
    <source>
        <dbReference type="Proteomes" id="UP000319383"/>
    </source>
</evidence>
<gene>
    <name evidence="1" type="ORF">Mal52_49470</name>
</gene>
<dbReference type="EMBL" id="CP036276">
    <property type="protein sequence ID" value="QDU46427.1"/>
    <property type="molecule type" value="Genomic_DNA"/>
</dbReference>